<keyword evidence="3 5" id="KW-0808">Transferase</keyword>
<dbReference type="EMBL" id="JAVDUJ010000001">
    <property type="protein sequence ID" value="MDR6938809.1"/>
    <property type="molecule type" value="Genomic_DNA"/>
</dbReference>
<comment type="caution">
    <text evidence="5">The sequence shown here is derived from an EMBL/GenBank/DDBJ whole genome shotgun (WGS) entry which is preliminary data.</text>
</comment>
<comment type="subcellular location">
    <subcellularLocation>
        <location evidence="3">Cytoplasm</location>
    </subcellularLocation>
</comment>
<keyword evidence="6" id="KW-1185">Reference proteome</keyword>
<dbReference type="InterPro" id="IPR001977">
    <property type="entry name" value="Depp_CoAkinase"/>
</dbReference>
<dbReference type="Pfam" id="PF01121">
    <property type="entry name" value="CoaE"/>
    <property type="match status" value="1"/>
</dbReference>
<evidence type="ECO:0000313" key="5">
    <source>
        <dbReference type="EMBL" id="MDR6938809.1"/>
    </source>
</evidence>
<evidence type="ECO:0000256" key="1">
    <source>
        <dbReference type="ARBA" id="ARBA00022741"/>
    </source>
</evidence>
<sequence>MKRIAVTGGIASGKSTFAQLLGELGAKIIDYDQISRVVLAKGTPATAAIAASFGQDIFDAQGALCRSRLAEIVFADEKELAKLNDITHPFITKLAQKSEQKFAAETKDLVIVHDIPLFVGSWLMGQTDYAVLLTAPFDQRIERMVTNRKMNIADARARIAAQMSDAEIAPHVDAVIENTGDLSQLRNFADQLWQNITEDDA</sequence>
<dbReference type="HAMAP" id="MF_00376">
    <property type="entry name" value="Dephospho_CoA_kinase"/>
    <property type="match status" value="1"/>
</dbReference>
<keyword evidence="3" id="KW-0173">Coenzyme A biosynthesis</keyword>
<name>A0ABU1T0I9_9ACTO</name>
<dbReference type="Proteomes" id="UP001266099">
    <property type="component" value="Unassembled WGS sequence"/>
</dbReference>
<protein>
    <recommendedName>
        <fullName evidence="3 4">Dephospho-CoA kinase</fullName>
        <ecNumber evidence="3 4">2.7.1.24</ecNumber>
    </recommendedName>
    <alternativeName>
        <fullName evidence="3">Dephosphocoenzyme A kinase</fullName>
    </alternativeName>
</protein>
<dbReference type="Gene3D" id="3.40.50.300">
    <property type="entry name" value="P-loop containing nucleotide triphosphate hydrolases"/>
    <property type="match status" value="1"/>
</dbReference>
<reference evidence="5 6" key="1">
    <citation type="submission" date="2023-07" db="EMBL/GenBank/DDBJ databases">
        <title>Sequencing the genomes of 1000 actinobacteria strains.</title>
        <authorList>
            <person name="Klenk H.-P."/>
        </authorList>
    </citation>
    <scope>NUCLEOTIDE SEQUENCE [LARGE SCALE GENOMIC DNA]</scope>
    <source>
        <strain evidence="5 6">DSM 15539</strain>
    </source>
</reference>
<organism evidence="5 6">
    <name type="scientific">Arcanobacterium hippocoleae</name>
    <dbReference type="NCBI Taxonomy" id="149017"/>
    <lineage>
        <taxon>Bacteria</taxon>
        <taxon>Bacillati</taxon>
        <taxon>Actinomycetota</taxon>
        <taxon>Actinomycetes</taxon>
        <taxon>Actinomycetales</taxon>
        <taxon>Actinomycetaceae</taxon>
        <taxon>Arcanobacterium</taxon>
    </lineage>
</organism>
<dbReference type="PANTHER" id="PTHR10695">
    <property type="entry name" value="DEPHOSPHO-COA KINASE-RELATED"/>
    <property type="match status" value="1"/>
</dbReference>
<proteinExistence type="inferred from homology"/>
<comment type="similarity">
    <text evidence="3">Belongs to the CoaE family.</text>
</comment>
<dbReference type="GO" id="GO:0004140">
    <property type="term" value="F:dephospho-CoA kinase activity"/>
    <property type="evidence" value="ECO:0007669"/>
    <property type="project" value="UniProtKB-EC"/>
</dbReference>
<gene>
    <name evidence="3" type="primary">coaE</name>
    <name evidence="5" type="ORF">J2S36_000352</name>
</gene>
<evidence type="ECO:0000256" key="2">
    <source>
        <dbReference type="ARBA" id="ARBA00022840"/>
    </source>
</evidence>
<evidence type="ECO:0000256" key="4">
    <source>
        <dbReference type="NCBIfam" id="TIGR00152"/>
    </source>
</evidence>
<dbReference type="RefSeq" id="WP_309954913.1">
    <property type="nucleotide sequence ID" value="NZ_JAVDUJ010000001.1"/>
</dbReference>
<keyword evidence="1 3" id="KW-0547">Nucleotide-binding</keyword>
<evidence type="ECO:0000313" key="6">
    <source>
        <dbReference type="Proteomes" id="UP001266099"/>
    </source>
</evidence>
<accession>A0ABU1T0I9</accession>
<dbReference type="CDD" id="cd02022">
    <property type="entry name" value="DPCK"/>
    <property type="match status" value="1"/>
</dbReference>
<dbReference type="PROSITE" id="PS51219">
    <property type="entry name" value="DPCK"/>
    <property type="match status" value="1"/>
</dbReference>
<feature type="binding site" evidence="3">
    <location>
        <begin position="11"/>
        <end position="16"/>
    </location>
    <ligand>
        <name>ATP</name>
        <dbReference type="ChEBI" id="CHEBI:30616"/>
    </ligand>
</feature>
<keyword evidence="3 5" id="KW-0418">Kinase</keyword>
<keyword evidence="2 3" id="KW-0067">ATP-binding</keyword>
<dbReference type="SUPFAM" id="SSF52540">
    <property type="entry name" value="P-loop containing nucleoside triphosphate hydrolases"/>
    <property type="match status" value="1"/>
</dbReference>
<comment type="catalytic activity">
    <reaction evidence="3">
        <text>3'-dephospho-CoA + ATP = ADP + CoA + H(+)</text>
        <dbReference type="Rhea" id="RHEA:18245"/>
        <dbReference type="ChEBI" id="CHEBI:15378"/>
        <dbReference type="ChEBI" id="CHEBI:30616"/>
        <dbReference type="ChEBI" id="CHEBI:57287"/>
        <dbReference type="ChEBI" id="CHEBI:57328"/>
        <dbReference type="ChEBI" id="CHEBI:456216"/>
        <dbReference type="EC" id="2.7.1.24"/>
    </reaction>
</comment>
<dbReference type="PANTHER" id="PTHR10695:SF46">
    <property type="entry name" value="BIFUNCTIONAL COENZYME A SYNTHASE-RELATED"/>
    <property type="match status" value="1"/>
</dbReference>
<dbReference type="EC" id="2.7.1.24" evidence="3 4"/>
<evidence type="ECO:0000256" key="3">
    <source>
        <dbReference type="HAMAP-Rule" id="MF_00376"/>
    </source>
</evidence>
<dbReference type="NCBIfam" id="TIGR00152">
    <property type="entry name" value="dephospho-CoA kinase"/>
    <property type="match status" value="1"/>
</dbReference>
<keyword evidence="3" id="KW-0963">Cytoplasm</keyword>
<dbReference type="InterPro" id="IPR027417">
    <property type="entry name" value="P-loop_NTPase"/>
</dbReference>
<comment type="pathway">
    <text evidence="3">Cofactor biosynthesis; coenzyme A biosynthesis; CoA from (R)-pantothenate: step 5/5.</text>
</comment>
<comment type="function">
    <text evidence="3">Catalyzes the phosphorylation of the 3'-hydroxyl group of dephosphocoenzyme A to form coenzyme A.</text>
</comment>